<name>A0A7U3YG79_GEOS0</name>
<gene>
    <name evidence="1" type="ORF">GY4MC1_2297</name>
</gene>
<dbReference type="EMBL" id="CP002293">
    <property type="protein sequence ID" value="ADP75026.1"/>
    <property type="molecule type" value="Genomic_DNA"/>
</dbReference>
<dbReference type="GO" id="GO:0016740">
    <property type="term" value="F:transferase activity"/>
    <property type="evidence" value="ECO:0007669"/>
    <property type="project" value="UniProtKB-KW"/>
</dbReference>
<dbReference type="KEGG" id="gmc:GY4MC1_2297"/>
<proteinExistence type="predicted"/>
<accession>A0A7U3YG79</accession>
<protein>
    <submittedName>
        <fullName evidence="1">GCN5-related N-acetyltransferase</fullName>
    </submittedName>
</protein>
<keyword evidence="1" id="KW-0808">Transferase</keyword>
<organism evidence="1">
    <name type="scientific">Geobacillus sp. (strain Y4.1MC1)</name>
    <dbReference type="NCBI Taxonomy" id="581103"/>
    <lineage>
        <taxon>Bacteria</taxon>
        <taxon>Bacillati</taxon>
        <taxon>Bacillota</taxon>
        <taxon>Bacilli</taxon>
        <taxon>Bacillales</taxon>
        <taxon>Anoxybacillaceae</taxon>
        <taxon>Geobacillus</taxon>
    </lineage>
</organism>
<sequence length="59" mass="7424">MNLVGHKIYLRFLKDTDAGPLAEMHRKNREFWQRYTPDRPEEFYTEEYQFHRKKFALFK</sequence>
<dbReference type="AlphaFoldDB" id="A0A7U3YG79"/>
<reference evidence="1" key="1">
    <citation type="submission" date="2010-10" db="EMBL/GenBank/DDBJ databases">
        <title>Complete sequence of chromosome of Geobacillus sp. Y4.1MC1.</title>
        <authorList>
            <consortium name="US DOE Joint Genome Institute"/>
            <person name="Lucas S."/>
            <person name="Copeland A."/>
            <person name="Lapidus A."/>
            <person name="Cheng J.-F."/>
            <person name="Bruce D."/>
            <person name="Goodwin L."/>
            <person name="Pitluck S."/>
            <person name="Chertkov O."/>
            <person name="Zhang X."/>
            <person name="Detter J.C."/>
            <person name="Han C."/>
            <person name="Tapia R."/>
            <person name="Land M."/>
            <person name="Hauser L."/>
            <person name="Jeffries C."/>
            <person name="Kyrpides N."/>
            <person name="Ivanova N."/>
            <person name="Ovchinnikova G."/>
            <person name="Brumm P."/>
            <person name="Mead D."/>
            <person name="Woyke T."/>
        </authorList>
    </citation>
    <scope>NUCLEOTIDE SEQUENCE [LARGE SCALE GENOMIC DNA]</scope>
    <source>
        <strain evidence="1">Y4.1MC1</strain>
    </source>
</reference>
<evidence type="ECO:0000313" key="1">
    <source>
        <dbReference type="EMBL" id="ADP75026.1"/>
    </source>
</evidence>